<dbReference type="Proteomes" id="UP000694546">
    <property type="component" value="Chromosome 21"/>
</dbReference>
<name>A0A8C4YUD0_GADMO</name>
<dbReference type="SUPFAM" id="SSF81383">
    <property type="entry name" value="F-box domain"/>
    <property type="match status" value="1"/>
</dbReference>
<dbReference type="PROSITE" id="PS50181">
    <property type="entry name" value="FBOX"/>
    <property type="match status" value="1"/>
</dbReference>
<evidence type="ECO:0000313" key="3">
    <source>
        <dbReference type="Proteomes" id="UP000694546"/>
    </source>
</evidence>
<dbReference type="Gene3D" id="1.20.1280.50">
    <property type="match status" value="1"/>
</dbReference>
<gene>
    <name evidence="2" type="primary">si:dkeyp-114g9.1</name>
</gene>
<dbReference type="InterPro" id="IPR001810">
    <property type="entry name" value="F-box_dom"/>
</dbReference>
<dbReference type="AlphaFoldDB" id="A0A8C4YUD0"/>
<dbReference type="OMA" id="WLYLHSG"/>
<dbReference type="Pfam" id="PF12937">
    <property type="entry name" value="F-box-like"/>
    <property type="match status" value="1"/>
</dbReference>
<evidence type="ECO:0000259" key="1">
    <source>
        <dbReference type="PROSITE" id="PS50181"/>
    </source>
</evidence>
<dbReference type="SMART" id="SM00256">
    <property type="entry name" value="FBOX"/>
    <property type="match status" value="1"/>
</dbReference>
<dbReference type="Ensembl" id="ENSGMOT00000000470.2">
    <property type="protein sequence ID" value="ENSGMOP00000000444.2"/>
    <property type="gene ID" value="ENSGMOG00000000441.2"/>
</dbReference>
<feature type="domain" description="F-box" evidence="1">
    <location>
        <begin position="41"/>
        <end position="87"/>
    </location>
</feature>
<dbReference type="GeneTree" id="ENSGT00620000089228"/>
<keyword evidence="3" id="KW-1185">Reference proteome</keyword>
<protein>
    <recommendedName>
        <fullName evidence="1">F-box domain-containing protein</fullName>
    </recommendedName>
</protein>
<dbReference type="OrthoDB" id="9856535at2759"/>
<proteinExistence type="predicted"/>
<reference evidence="2" key="1">
    <citation type="submission" date="2025-08" db="UniProtKB">
        <authorList>
            <consortium name="Ensembl"/>
        </authorList>
    </citation>
    <scope>IDENTIFICATION</scope>
</reference>
<organism evidence="2 3">
    <name type="scientific">Gadus morhua</name>
    <name type="common">Atlantic cod</name>
    <dbReference type="NCBI Taxonomy" id="8049"/>
    <lineage>
        <taxon>Eukaryota</taxon>
        <taxon>Metazoa</taxon>
        <taxon>Chordata</taxon>
        <taxon>Craniata</taxon>
        <taxon>Vertebrata</taxon>
        <taxon>Euteleostomi</taxon>
        <taxon>Actinopterygii</taxon>
        <taxon>Neopterygii</taxon>
        <taxon>Teleostei</taxon>
        <taxon>Neoteleostei</taxon>
        <taxon>Acanthomorphata</taxon>
        <taxon>Zeiogadaria</taxon>
        <taxon>Gadariae</taxon>
        <taxon>Gadiformes</taxon>
        <taxon>Gadoidei</taxon>
        <taxon>Gadidae</taxon>
        <taxon>Gadus</taxon>
    </lineage>
</organism>
<sequence>MAGQVSASTGAELHEQLALLSTTSAEAEEENDISQSSTGNYIGILDLSDEVLLLILRKLDPTSLLRLGATCCTLFRVCSCNSLWTKHFQGSFEVSLAAPAACSVPAKEYFRLVFMWKTLFKNLHCNRFLQEKLFANVPYPPHQYWTQWLVLEESVPLPVVRLPTDDIQAIWGIGCEALKPVEVKEEDNNMKFEWCKLHGLACEEHGDVSKVFHYVLKQQEKKDHEDLEAMFHQYTGHRFQWHFSYWLFKQPPPFNRQLHAIFLQWRKHNKRKVSKWAAPKCDVEYLASLHPITADYWKGRLALGDETAGIQVIENYFSMCKSLVAWILGRDWGRLKRRKVYEDTLDGVYLVLRREAWEGPVDHQRFWEVAKSQMSRVCTLEETAANYVNWKMIENLPYYKLYMVTGNAVYLGHLQNFLQRKQLVHSWINLEDNAWVRNLLPEDLFTVLEYHSKISQDCLHGDGDLAQLSRLIWLYLNSGQLLYLEAIKGLVLQHAQGCLSYFDELRPLESMNNLIVP</sequence>
<dbReference type="InterPro" id="IPR036047">
    <property type="entry name" value="F-box-like_dom_sf"/>
</dbReference>
<accession>A0A8C4YUD0</accession>
<reference evidence="2" key="2">
    <citation type="submission" date="2025-09" db="UniProtKB">
        <authorList>
            <consortium name="Ensembl"/>
        </authorList>
    </citation>
    <scope>IDENTIFICATION</scope>
</reference>
<evidence type="ECO:0000313" key="2">
    <source>
        <dbReference type="Ensembl" id="ENSGMOP00000000444.2"/>
    </source>
</evidence>